<gene>
    <name evidence="6" type="ORF">OXIME_001534</name>
</gene>
<dbReference type="InterPro" id="IPR018165">
    <property type="entry name" value="Ala-tRNA-synth_IIc_core"/>
</dbReference>
<keyword evidence="4" id="KW-0862">Zinc</keyword>
<sequence length="242" mass="27424">MTDKVFLREMYQKDIDCTVTGASENGIFLDRTVFYATGGGQPNDTGKLISPSGKIFRVADVKKEGSDILHVVEDASEIREGDKFHGVIDWDRRYAHMRHHSAIHVLDGIVSSGFSQEGMLTGGQIYEDRARIDLDLNNFSRELVEDIIEKSNKFIREGHRIYQREVPREEALQMANLARTEPGRRLIENLDVVRIIVIDGLDEQADGGTHVSDSREIGKIVLKKIESKGKRNKRVEFSLENL</sequence>
<dbReference type="SUPFAM" id="SSF50447">
    <property type="entry name" value="Translation proteins"/>
    <property type="match status" value="1"/>
</dbReference>
<dbReference type="InterPro" id="IPR009000">
    <property type="entry name" value="Transl_B-barrel_sf"/>
</dbReference>
<dbReference type="AlphaFoldDB" id="A0AAX4NHX4"/>
<dbReference type="GO" id="GO:0006419">
    <property type="term" value="P:alanyl-tRNA aminoacylation"/>
    <property type="evidence" value="ECO:0007669"/>
    <property type="project" value="InterPro"/>
</dbReference>
<dbReference type="Gene3D" id="2.40.30.130">
    <property type="match status" value="1"/>
</dbReference>
<evidence type="ECO:0000256" key="4">
    <source>
        <dbReference type="ARBA" id="ARBA00022833"/>
    </source>
</evidence>
<dbReference type="PROSITE" id="PS50860">
    <property type="entry name" value="AA_TRNA_LIGASE_II_ALA"/>
    <property type="match status" value="1"/>
</dbReference>
<dbReference type="GO" id="GO:0046872">
    <property type="term" value="F:metal ion binding"/>
    <property type="evidence" value="ECO:0007669"/>
    <property type="project" value="UniProtKB-KW"/>
</dbReference>
<dbReference type="Proteomes" id="UP001451606">
    <property type="component" value="Chromosome"/>
</dbReference>
<keyword evidence="7" id="KW-1185">Reference proteome</keyword>
<dbReference type="PANTHER" id="PTHR43462:SF1">
    <property type="entry name" value="ALANYL-TRNA EDITING PROTEIN AARSD1"/>
    <property type="match status" value="1"/>
</dbReference>
<evidence type="ECO:0000256" key="3">
    <source>
        <dbReference type="ARBA" id="ARBA00022723"/>
    </source>
</evidence>
<proteinExistence type="predicted"/>
<dbReference type="SUPFAM" id="SSF55186">
    <property type="entry name" value="ThrRS/AlaRS common domain"/>
    <property type="match status" value="1"/>
</dbReference>
<dbReference type="GO" id="GO:0003676">
    <property type="term" value="F:nucleic acid binding"/>
    <property type="evidence" value="ECO:0007669"/>
    <property type="project" value="InterPro"/>
</dbReference>
<dbReference type="GeneID" id="95968272"/>
<dbReference type="KEGG" id="omr:OXIME_001534"/>
<evidence type="ECO:0000256" key="1">
    <source>
        <dbReference type="ARBA" id="ARBA00001947"/>
    </source>
</evidence>
<evidence type="ECO:0000259" key="5">
    <source>
        <dbReference type="PROSITE" id="PS50860"/>
    </source>
</evidence>
<name>A0AAX4NHX4_9ARCH</name>
<comment type="subcellular location">
    <subcellularLocation>
        <location evidence="2">Cytoplasm</location>
    </subcellularLocation>
</comment>
<dbReference type="PANTHER" id="PTHR43462">
    <property type="entry name" value="ALANYL-TRNA EDITING PROTEIN"/>
    <property type="match status" value="1"/>
</dbReference>
<dbReference type="InterPro" id="IPR018164">
    <property type="entry name" value="Ala-tRNA-synth_IIc_N"/>
</dbReference>
<dbReference type="SMART" id="SM00863">
    <property type="entry name" value="tRNA_SAD"/>
    <property type="match status" value="1"/>
</dbReference>
<organism evidence="6 7">
    <name type="scientific">Oxyplasma meridianum</name>
    <dbReference type="NCBI Taxonomy" id="3073602"/>
    <lineage>
        <taxon>Archaea</taxon>
        <taxon>Methanobacteriati</taxon>
        <taxon>Thermoplasmatota</taxon>
        <taxon>Thermoplasmata</taxon>
        <taxon>Thermoplasmatales</taxon>
        <taxon>Thermoplasmataceae</taxon>
        <taxon>Oxyplasma</taxon>
    </lineage>
</organism>
<dbReference type="GO" id="GO:0005737">
    <property type="term" value="C:cytoplasm"/>
    <property type="evidence" value="ECO:0007669"/>
    <property type="project" value="UniProtKB-SubCell"/>
</dbReference>
<dbReference type="EMBL" id="CP133772">
    <property type="protein sequence ID" value="WYY00943.1"/>
    <property type="molecule type" value="Genomic_DNA"/>
</dbReference>
<dbReference type="InterPro" id="IPR012947">
    <property type="entry name" value="tRNA_SAD"/>
</dbReference>
<dbReference type="Pfam" id="PF01411">
    <property type="entry name" value="tRNA-synt_2c"/>
    <property type="match status" value="1"/>
</dbReference>
<comment type="cofactor">
    <cofactor evidence="1">
        <name>Zn(2+)</name>
        <dbReference type="ChEBI" id="CHEBI:29105"/>
    </cofactor>
</comment>
<dbReference type="Gene3D" id="3.30.980.10">
    <property type="entry name" value="Threonyl-trna Synthetase, Chain A, domain 2"/>
    <property type="match status" value="1"/>
</dbReference>
<feature type="domain" description="Alanyl-transfer RNA synthetases family profile" evidence="5">
    <location>
        <begin position="1"/>
        <end position="242"/>
    </location>
</feature>
<dbReference type="Pfam" id="PF07973">
    <property type="entry name" value="tRNA_SAD"/>
    <property type="match status" value="1"/>
</dbReference>
<dbReference type="RefSeq" id="WP_393971266.1">
    <property type="nucleotide sequence ID" value="NZ_CP133772.1"/>
</dbReference>
<protein>
    <submittedName>
        <fullName evidence="6">Alanyl-tRNA editing protein</fullName>
    </submittedName>
</protein>
<evidence type="ECO:0000313" key="6">
    <source>
        <dbReference type="EMBL" id="WYY00943.1"/>
    </source>
</evidence>
<accession>A0AAX4NHX4</accession>
<evidence type="ECO:0000256" key="2">
    <source>
        <dbReference type="ARBA" id="ARBA00004496"/>
    </source>
</evidence>
<dbReference type="InterPro" id="IPR051335">
    <property type="entry name" value="Alanyl-tRNA_Editing_Enzymes"/>
</dbReference>
<dbReference type="InterPro" id="IPR018163">
    <property type="entry name" value="Thr/Ala-tRNA-synth_IIc_edit"/>
</dbReference>
<keyword evidence="3" id="KW-0479">Metal-binding</keyword>
<reference evidence="6 7" key="1">
    <citation type="submission" date="2023-09" db="EMBL/GenBank/DDBJ databases">
        <authorList>
            <person name="Golyshina O.V."/>
            <person name="Lunev E.A."/>
            <person name="Bargiela R."/>
            <person name="Gaines M.C."/>
            <person name="Daum B."/>
            <person name="Bale N.J."/>
            <person name="Koenen M."/>
            <person name="Sinninghe Damst J.S."/>
            <person name="Yakimov M."/>
            <person name="Golyshin P.N."/>
        </authorList>
    </citation>
    <scope>NUCLEOTIDE SEQUENCE [LARGE SCALE GENOMIC DNA]</scope>
    <source>
        <strain evidence="6 7">M1</strain>
    </source>
</reference>
<dbReference type="GO" id="GO:0002161">
    <property type="term" value="F:aminoacyl-tRNA deacylase activity"/>
    <property type="evidence" value="ECO:0007669"/>
    <property type="project" value="UniProtKB-ARBA"/>
</dbReference>
<dbReference type="GO" id="GO:0004813">
    <property type="term" value="F:alanine-tRNA ligase activity"/>
    <property type="evidence" value="ECO:0007669"/>
    <property type="project" value="InterPro"/>
</dbReference>
<evidence type="ECO:0000313" key="7">
    <source>
        <dbReference type="Proteomes" id="UP001451606"/>
    </source>
</evidence>
<dbReference type="GO" id="GO:0005524">
    <property type="term" value="F:ATP binding"/>
    <property type="evidence" value="ECO:0007669"/>
    <property type="project" value="InterPro"/>
</dbReference>